<dbReference type="Pfam" id="PF00293">
    <property type="entry name" value="NUDIX"/>
    <property type="match status" value="1"/>
</dbReference>
<keyword evidence="5" id="KW-1185">Reference proteome</keyword>
<dbReference type="InterPro" id="IPR000086">
    <property type="entry name" value="NUDIX_hydrolase_dom"/>
</dbReference>
<evidence type="ECO:0000256" key="2">
    <source>
        <dbReference type="ARBA" id="ARBA00022801"/>
    </source>
</evidence>
<keyword evidence="4" id="KW-0808">Transferase</keyword>
<feature type="domain" description="Nudix hydrolase" evidence="3">
    <location>
        <begin position="2"/>
        <end position="142"/>
    </location>
</feature>
<dbReference type="PANTHER" id="PTHR43736">
    <property type="entry name" value="ADP-RIBOSE PYROPHOSPHATASE"/>
    <property type="match status" value="1"/>
</dbReference>
<dbReference type="Proteomes" id="UP000270468">
    <property type="component" value="Unassembled WGS sequence"/>
</dbReference>
<dbReference type="EMBL" id="UXAV01000023">
    <property type="protein sequence ID" value="VDC22590.1"/>
    <property type="molecule type" value="Genomic_DNA"/>
</dbReference>
<protein>
    <submittedName>
        <fullName evidence="4">Bifunctional nicotinamide mononucleotide adenylyltransferase/ADP-ribose pyrophosphatase</fullName>
    </submittedName>
</protein>
<keyword evidence="4" id="KW-0548">Nucleotidyltransferase</keyword>
<dbReference type="OrthoDB" id="2661124at2"/>
<dbReference type="Gene3D" id="3.90.79.10">
    <property type="entry name" value="Nucleoside Triphosphate Pyrophosphohydrolase"/>
    <property type="match status" value="1"/>
</dbReference>
<dbReference type="InterPro" id="IPR015797">
    <property type="entry name" value="NUDIX_hydrolase-like_dom_sf"/>
</dbReference>
<dbReference type="RefSeq" id="WP_124069236.1">
    <property type="nucleotide sequence ID" value="NZ_CBCRXF010000009.1"/>
</dbReference>
<name>A0A3P5WTS4_9BACL</name>
<proteinExistence type="inferred from homology"/>
<sequence length="142" mass="16304">MELKRKVLAYITKGEGANLEILVFEHKDNPSAGTQVPGGTIEKDELLIDALYREVEEESGITRDELILKGKVKKMKYYPEHKSAVYERNIFHFLFVGKERSEWEHRVESDGADNGLIFCLRWVPIKELPALAVDQDKAIVFI</sequence>
<organism evidence="4 5">
    <name type="scientific">Filibacter tadaridae</name>
    <dbReference type="NCBI Taxonomy" id="2483811"/>
    <lineage>
        <taxon>Bacteria</taxon>
        <taxon>Bacillati</taxon>
        <taxon>Bacillota</taxon>
        <taxon>Bacilli</taxon>
        <taxon>Bacillales</taxon>
        <taxon>Caryophanaceae</taxon>
        <taxon>Filibacter</taxon>
    </lineage>
</organism>
<comment type="similarity">
    <text evidence="1">Belongs to the Nudix hydrolase family.</text>
</comment>
<dbReference type="GO" id="GO:0016787">
    <property type="term" value="F:hydrolase activity"/>
    <property type="evidence" value="ECO:0007669"/>
    <property type="project" value="UniProtKB-KW"/>
</dbReference>
<gene>
    <name evidence="4" type="ORF">FILTAD_00798</name>
</gene>
<dbReference type="PROSITE" id="PS00893">
    <property type="entry name" value="NUDIX_BOX"/>
    <property type="match status" value="1"/>
</dbReference>
<evidence type="ECO:0000313" key="4">
    <source>
        <dbReference type="EMBL" id="VDC22590.1"/>
    </source>
</evidence>
<dbReference type="CDD" id="cd04663">
    <property type="entry name" value="NUDIX_Hydrolase"/>
    <property type="match status" value="1"/>
</dbReference>
<dbReference type="InterPro" id="IPR020084">
    <property type="entry name" value="NUDIX_hydrolase_CS"/>
</dbReference>
<dbReference type="PANTHER" id="PTHR43736:SF1">
    <property type="entry name" value="DIHYDRONEOPTERIN TRIPHOSPHATE DIPHOSPHATASE"/>
    <property type="match status" value="1"/>
</dbReference>
<reference evidence="4 5" key="1">
    <citation type="submission" date="2018-11" db="EMBL/GenBank/DDBJ databases">
        <authorList>
            <person name="Criscuolo A."/>
        </authorList>
    </citation>
    <scope>NUCLEOTIDE SEQUENCE [LARGE SCALE GENOMIC DNA]</scope>
    <source>
        <strain evidence="4">ATB-66</strain>
    </source>
</reference>
<evidence type="ECO:0000256" key="1">
    <source>
        <dbReference type="ARBA" id="ARBA00005582"/>
    </source>
</evidence>
<evidence type="ECO:0000259" key="3">
    <source>
        <dbReference type="PROSITE" id="PS51462"/>
    </source>
</evidence>
<accession>A0A3P5WTS4</accession>
<keyword evidence="2" id="KW-0378">Hydrolase</keyword>
<dbReference type="SUPFAM" id="SSF55811">
    <property type="entry name" value="Nudix"/>
    <property type="match status" value="1"/>
</dbReference>
<dbReference type="AlphaFoldDB" id="A0A3P5WTS4"/>
<evidence type="ECO:0000313" key="5">
    <source>
        <dbReference type="Proteomes" id="UP000270468"/>
    </source>
</evidence>
<dbReference type="PROSITE" id="PS51462">
    <property type="entry name" value="NUDIX"/>
    <property type="match status" value="1"/>
</dbReference>
<dbReference type="GO" id="GO:0016779">
    <property type="term" value="F:nucleotidyltransferase activity"/>
    <property type="evidence" value="ECO:0007669"/>
    <property type="project" value="UniProtKB-KW"/>
</dbReference>